<keyword evidence="3" id="KW-1185">Reference proteome</keyword>
<evidence type="ECO:0000313" key="2">
    <source>
        <dbReference type="EMBL" id="KDQ14181.1"/>
    </source>
</evidence>
<sequence length="454" mass="49956">MGNVLGLLSRPRPEPASERLPPGVLLEIFQFCVDANGTNALILSLVSKKWRAASYHNNAWQIWSRVDANLASSFAVEKAAHSLSLWSRHHRLPNTARLRISLFRSPLTNENSRTTDIAAMVALLRPFSMYWQSFSFSSNHHDGSDFFVALASIPSSAPLLESIELEGFSWKRGAIHGIAQILESSPLLQKVGLRGLKDAPAPVPPLPNIVLSRVTHFRVAGAGSAGLLAALLLPESTDLDLSSLRGDTLSRLLVTTPKAQRAVISRLSHDQKIPIPITLHHSVTTLDISSTCFEWLRRNGFPNLRSLVLQSKQKSSPCYIGAALRRCFKIAPPLLRSLNLRQVNVTNWSFFHFLDKDVPQLETLIFSECKFSTCTIDALKSPTSLARLSSLTIDRCMPLSVDQAVQIVASRQSASNNADRNWSGEIVFTAANAPSQIELDTLKQFATDVKIVAA</sequence>
<dbReference type="InParanoid" id="A0A067MRF7"/>
<dbReference type="InterPro" id="IPR036047">
    <property type="entry name" value="F-box-like_dom_sf"/>
</dbReference>
<dbReference type="EMBL" id="KL198039">
    <property type="protein sequence ID" value="KDQ14181.1"/>
    <property type="molecule type" value="Genomic_DNA"/>
</dbReference>
<dbReference type="Proteomes" id="UP000027195">
    <property type="component" value="Unassembled WGS sequence"/>
</dbReference>
<gene>
    <name evidence="2" type="ORF">BOTBODRAFT_188070</name>
</gene>
<dbReference type="Pfam" id="PF00646">
    <property type="entry name" value="F-box"/>
    <property type="match status" value="1"/>
</dbReference>
<dbReference type="SUPFAM" id="SSF52047">
    <property type="entry name" value="RNI-like"/>
    <property type="match status" value="1"/>
</dbReference>
<reference evidence="3" key="1">
    <citation type="journal article" date="2014" name="Proc. Natl. Acad. Sci. U.S.A.">
        <title>Extensive sampling of basidiomycete genomes demonstrates inadequacy of the white-rot/brown-rot paradigm for wood decay fungi.</title>
        <authorList>
            <person name="Riley R."/>
            <person name="Salamov A.A."/>
            <person name="Brown D.W."/>
            <person name="Nagy L.G."/>
            <person name="Floudas D."/>
            <person name="Held B.W."/>
            <person name="Levasseur A."/>
            <person name="Lombard V."/>
            <person name="Morin E."/>
            <person name="Otillar R."/>
            <person name="Lindquist E.A."/>
            <person name="Sun H."/>
            <person name="LaButti K.M."/>
            <person name="Schmutz J."/>
            <person name="Jabbour D."/>
            <person name="Luo H."/>
            <person name="Baker S.E."/>
            <person name="Pisabarro A.G."/>
            <person name="Walton J.D."/>
            <person name="Blanchette R.A."/>
            <person name="Henrissat B."/>
            <person name="Martin F."/>
            <person name="Cullen D."/>
            <person name="Hibbett D.S."/>
            <person name="Grigoriev I.V."/>
        </authorList>
    </citation>
    <scope>NUCLEOTIDE SEQUENCE [LARGE SCALE GENOMIC DNA]</scope>
    <source>
        <strain evidence="3">FD-172 SS1</strain>
    </source>
</reference>
<dbReference type="PANTHER" id="PTHR13318:SF190">
    <property type="entry name" value="PARTNER OF PAIRED, ISOFORM B"/>
    <property type="match status" value="1"/>
</dbReference>
<dbReference type="HOGENOM" id="CLU_606891_0_0_1"/>
<protein>
    <recommendedName>
        <fullName evidence="1">F-box domain-containing protein</fullName>
    </recommendedName>
</protein>
<accession>A0A067MRF7</accession>
<organism evidence="2 3">
    <name type="scientific">Botryobasidium botryosum (strain FD-172 SS1)</name>
    <dbReference type="NCBI Taxonomy" id="930990"/>
    <lineage>
        <taxon>Eukaryota</taxon>
        <taxon>Fungi</taxon>
        <taxon>Dikarya</taxon>
        <taxon>Basidiomycota</taxon>
        <taxon>Agaricomycotina</taxon>
        <taxon>Agaricomycetes</taxon>
        <taxon>Cantharellales</taxon>
        <taxon>Botryobasidiaceae</taxon>
        <taxon>Botryobasidium</taxon>
    </lineage>
</organism>
<dbReference type="InterPro" id="IPR001810">
    <property type="entry name" value="F-box_dom"/>
</dbReference>
<dbReference type="GO" id="GO:0031146">
    <property type="term" value="P:SCF-dependent proteasomal ubiquitin-dependent protein catabolic process"/>
    <property type="evidence" value="ECO:0007669"/>
    <property type="project" value="TreeGrafter"/>
</dbReference>
<dbReference type="InterPro" id="IPR032675">
    <property type="entry name" value="LRR_dom_sf"/>
</dbReference>
<dbReference type="PANTHER" id="PTHR13318">
    <property type="entry name" value="PARTNER OF PAIRED, ISOFORM B-RELATED"/>
    <property type="match status" value="1"/>
</dbReference>
<feature type="domain" description="F-box" evidence="1">
    <location>
        <begin position="19"/>
        <end position="58"/>
    </location>
</feature>
<evidence type="ECO:0000259" key="1">
    <source>
        <dbReference type="Pfam" id="PF00646"/>
    </source>
</evidence>
<dbReference type="SUPFAM" id="SSF81383">
    <property type="entry name" value="F-box domain"/>
    <property type="match status" value="1"/>
</dbReference>
<proteinExistence type="predicted"/>
<dbReference type="AlphaFoldDB" id="A0A067MRF7"/>
<evidence type="ECO:0000313" key="3">
    <source>
        <dbReference type="Proteomes" id="UP000027195"/>
    </source>
</evidence>
<name>A0A067MRF7_BOTB1</name>
<dbReference type="GO" id="GO:0019005">
    <property type="term" value="C:SCF ubiquitin ligase complex"/>
    <property type="evidence" value="ECO:0007669"/>
    <property type="project" value="TreeGrafter"/>
</dbReference>
<dbReference type="Gene3D" id="3.80.10.10">
    <property type="entry name" value="Ribonuclease Inhibitor"/>
    <property type="match status" value="1"/>
</dbReference>